<evidence type="ECO:0000313" key="12">
    <source>
        <dbReference type="Proteomes" id="UP000262583"/>
    </source>
</evidence>
<keyword evidence="5" id="KW-0547">Nucleotide-binding</keyword>
<keyword evidence="4" id="KW-0808">Transferase</keyword>
<accession>A0A2Z4Y8L9</accession>
<dbReference type="CDD" id="cd00082">
    <property type="entry name" value="HisKA"/>
    <property type="match status" value="1"/>
</dbReference>
<dbReference type="SMART" id="SM00091">
    <property type="entry name" value="PAS"/>
    <property type="match status" value="1"/>
</dbReference>
<dbReference type="SUPFAM" id="SSF47384">
    <property type="entry name" value="Homodimeric domain of signal transducing histidine kinase"/>
    <property type="match status" value="1"/>
</dbReference>
<evidence type="ECO:0000313" key="11">
    <source>
        <dbReference type="EMBL" id="AXA37376.1"/>
    </source>
</evidence>
<dbReference type="PROSITE" id="PS50109">
    <property type="entry name" value="HIS_KIN"/>
    <property type="match status" value="1"/>
</dbReference>
<dbReference type="InterPro" id="IPR036097">
    <property type="entry name" value="HisK_dim/P_sf"/>
</dbReference>
<dbReference type="InterPro" id="IPR004358">
    <property type="entry name" value="Sig_transdc_His_kin-like_C"/>
</dbReference>
<evidence type="ECO:0000256" key="8">
    <source>
        <dbReference type="ARBA" id="ARBA00023012"/>
    </source>
</evidence>
<dbReference type="EC" id="2.7.13.3" evidence="2"/>
<dbReference type="PANTHER" id="PTHR43065">
    <property type="entry name" value="SENSOR HISTIDINE KINASE"/>
    <property type="match status" value="1"/>
</dbReference>
<dbReference type="PRINTS" id="PR00344">
    <property type="entry name" value="BCTRLSENSOR"/>
</dbReference>
<dbReference type="SMART" id="SM00387">
    <property type="entry name" value="HATPase_c"/>
    <property type="match status" value="1"/>
</dbReference>
<evidence type="ECO:0000256" key="6">
    <source>
        <dbReference type="ARBA" id="ARBA00022777"/>
    </source>
</evidence>
<evidence type="ECO:0000256" key="4">
    <source>
        <dbReference type="ARBA" id="ARBA00022679"/>
    </source>
</evidence>
<dbReference type="Pfam" id="PF02518">
    <property type="entry name" value="HATPase_c"/>
    <property type="match status" value="1"/>
</dbReference>
<feature type="region of interest" description="Disordered" evidence="9">
    <location>
        <begin position="422"/>
        <end position="442"/>
    </location>
</feature>
<dbReference type="Gene3D" id="1.10.287.130">
    <property type="match status" value="1"/>
</dbReference>
<dbReference type="Gene3D" id="3.30.450.20">
    <property type="entry name" value="PAS domain"/>
    <property type="match status" value="1"/>
</dbReference>
<dbReference type="SMART" id="SM00388">
    <property type="entry name" value="HisKA"/>
    <property type="match status" value="1"/>
</dbReference>
<dbReference type="InterPro" id="IPR003661">
    <property type="entry name" value="HisK_dim/P_dom"/>
</dbReference>
<evidence type="ECO:0000256" key="2">
    <source>
        <dbReference type="ARBA" id="ARBA00012438"/>
    </source>
</evidence>
<dbReference type="InterPro" id="IPR035965">
    <property type="entry name" value="PAS-like_dom_sf"/>
</dbReference>
<reference evidence="11 12" key="1">
    <citation type="submission" date="2018-05" db="EMBL/GenBank/DDBJ databases">
        <title>A metagenomic window into the 2 km-deep terrestrial subsurface aquifer revealed taxonomically and functionally diverse microbial community comprising novel uncultured bacterial lineages.</title>
        <authorList>
            <person name="Kadnikov V.V."/>
            <person name="Mardanov A.V."/>
            <person name="Beletsky A.V."/>
            <person name="Banks D."/>
            <person name="Pimenov N.V."/>
            <person name="Frank Y.A."/>
            <person name="Karnachuk O.V."/>
            <person name="Ravin N.V."/>
        </authorList>
    </citation>
    <scope>NUCLEOTIDE SEQUENCE [LARGE SCALE GENOMIC DNA]</scope>
    <source>
        <strain evidence="11">BY</strain>
    </source>
</reference>
<evidence type="ECO:0000256" key="9">
    <source>
        <dbReference type="SAM" id="MobiDB-lite"/>
    </source>
</evidence>
<evidence type="ECO:0000256" key="1">
    <source>
        <dbReference type="ARBA" id="ARBA00000085"/>
    </source>
</evidence>
<dbReference type="Proteomes" id="UP000262583">
    <property type="component" value="Chromosome"/>
</dbReference>
<dbReference type="Pfam" id="PF08448">
    <property type="entry name" value="PAS_4"/>
    <property type="match status" value="1"/>
</dbReference>
<proteinExistence type="predicted"/>
<evidence type="ECO:0000256" key="5">
    <source>
        <dbReference type="ARBA" id="ARBA00022741"/>
    </source>
</evidence>
<dbReference type="InterPro" id="IPR003594">
    <property type="entry name" value="HATPase_dom"/>
</dbReference>
<dbReference type="InterPro" id="IPR036890">
    <property type="entry name" value="HATPase_C_sf"/>
</dbReference>
<evidence type="ECO:0000256" key="3">
    <source>
        <dbReference type="ARBA" id="ARBA00022553"/>
    </source>
</evidence>
<dbReference type="InterPro" id="IPR000014">
    <property type="entry name" value="PAS"/>
</dbReference>
<dbReference type="InterPro" id="IPR005467">
    <property type="entry name" value="His_kinase_dom"/>
</dbReference>
<dbReference type="Gene3D" id="3.30.565.10">
    <property type="entry name" value="Histidine kinase-like ATPase, C-terminal domain"/>
    <property type="match status" value="1"/>
</dbReference>
<keyword evidence="8" id="KW-0902">Two-component regulatory system</keyword>
<dbReference type="GO" id="GO:0000155">
    <property type="term" value="F:phosphorelay sensor kinase activity"/>
    <property type="evidence" value="ECO:0007669"/>
    <property type="project" value="InterPro"/>
</dbReference>
<dbReference type="Pfam" id="PF00512">
    <property type="entry name" value="HisKA"/>
    <property type="match status" value="1"/>
</dbReference>
<dbReference type="InterPro" id="IPR013656">
    <property type="entry name" value="PAS_4"/>
</dbReference>
<dbReference type="EMBL" id="CP030759">
    <property type="protein sequence ID" value="AXA37376.1"/>
    <property type="molecule type" value="Genomic_DNA"/>
</dbReference>
<gene>
    <name evidence="11" type="ORF">BRCON_2634</name>
</gene>
<dbReference type="KEGG" id="schv:BRCON_2634"/>
<organism evidence="11 12">
    <name type="scientific">Sumerlaea chitinivorans</name>
    <dbReference type="NCBI Taxonomy" id="2250252"/>
    <lineage>
        <taxon>Bacteria</taxon>
        <taxon>Candidatus Sumerlaeota</taxon>
        <taxon>Candidatus Sumerlaeia</taxon>
        <taxon>Candidatus Sumerlaeales</taxon>
        <taxon>Candidatus Sumerlaeaceae</taxon>
        <taxon>Candidatus Sumerlaea</taxon>
    </lineage>
</organism>
<dbReference type="AlphaFoldDB" id="A0A2Z4Y8L9"/>
<sequence length="442" mass="49757">MNSRQSSDRLLDKLPKMSEEQLRTVVESLRRKDHLWQQLFDALVDGVVVINSSLNVLYANRAAREMLRWDAHKLTTKQRLPNLLPVGELASLVTRFALEPKPFTGVEIELPGPEPRWISVSILAVEKDLDNQEETRFVLVMHDTTELHRVEAERQRAERAMTLATLAAGLAHEIKNPLNSLQIHAQLLQRALRERAKKSRKPAEWSRPLQSCDIIVEEIARLSNVVNQFLAAVRPTRPLFQRANINYHIERVLETIRPEIETKGIRLDVRLDHEIPPHDFDPQQMTQVLLNILKNAMEAVEGCENPTISVRTALEDAGWYRISISDNGVGIPNEEVKARLFEAYYTTKPTGTGLGLAIVRRVIEDHGGEVWIDNNTSGRGSMVVMRFPLASPVRRLLGEPASAGREMLPSGKEAKALLSFTSNEVPCESGTGKAETEASHDK</sequence>
<name>A0A2Z4Y8L9_SUMC1</name>
<dbReference type="GO" id="GO:0005524">
    <property type="term" value="F:ATP binding"/>
    <property type="evidence" value="ECO:0007669"/>
    <property type="project" value="UniProtKB-KW"/>
</dbReference>
<evidence type="ECO:0000259" key="10">
    <source>
        <dbReference type="PROSITE" id="PS50109"/>
    </source>
</evidence>
<feature type="domain" description="Histidine kinase" evidence="10">
    <location>
        <begin position="169"/>
        <end position="391"/>
    </location>
</feature>
<dbReference type="CDD" id="cd00130">
    <property type="entry name" value="PAS"/>
    <property type="match status" value="1"/>
</dbReference>
<comment type="catalytic activity">
    <reaction evidence="1">
        <text>ATP + protein L-histidine = ADP + protein N-phospho-L-histidine.</text>
        <dbReference type="EC" id="2.7.13.3"/>
    </reaction>
</comment>
<protein>
    <recommendedName>
        <fullName evidence="2">histidine kinase</fullName>
        <ecNumber evidence="2">2.7.13.3</ecNumber>
    </recommendedName>
</protein>
<dbReference type="PANTHER" id="PTHR43065:SF10">
    <property type="entry name" value="PEROXIDE STRESS-ACTIVATED HISTIDINE KINASE MAK3"/>
    <property type="match status" value="1"/>
</dbReference>
<evidence type="ECO:0000256" key="7">
    <source>
        <dbReference type="ARBA" id="ARBA00022840"/>
    </source>
</evidence>
<dbReference type="SUPFAM" id="SSF55785">
    <property type="entry name" value="PYP-like sensor domain (PAS domain)"/>
    <property type="match status" value="1"/>
</dbReference>
<dbReference type="SUPFAM" id="SSF55874">
    <property type="entry name" value="ATPase domain of HSP90 chaperone/DNA topoisomerase II/histidine kinase"/>
    <property type="match status" value="1"/>
</dbReference>
<keyword evidence="3" id="KW-0597">Phosphoprotein</keyword>
<keyword evidence="6 11" id="KW-0418">Kinase</keyword>
<keyword evidence="7" id="KW-0067">ATP-binding</keyword>